<proteinExistence type="predicted"/>
<dbReference type="InterPro" id="IPR053147">
    <property type="entry name" value="Hsp_HslJ-like"/>
</dbReference>
<evidence type="ECO:0000256" key="1">
    <source>
        <dbReference type="SAM" id="MobiDB-lite"/>
    </source>
</evidence>
<evidence type="ECO:0000313" key="4">
    <source>
        <dbReference type="EMBL" id="ROR95973.1"/>
    </source>
</evidence>
<feature type="domain" description="DUF306" evidence="3">
    <location>
        <begin position="71"/>
        <end position="157"/>
    </location>
</feature>
<dbReference type="OrthoDB" id="4990393at2"/>
<organism evidence="4 5">
    <name type="scientific">Salana multivorans</name>
    <dbReference type="NCBI Taxonomy" id="120377"/>
    <lineage>
        <taxon>Bacteria</taxon>
        <taxon>Bacillati</taxon>
        <taxon>Actinomycetota</taxon>
        <taxon>Actinomycetes</taxon>
        <taxon>Micrococcales</taxon>
        <taxon>Beutenbergiaceae</taxon>
        <taxon>Salana</taxon>
    </lineage>
</organism>
<keyword evidence="5" id="KW-1185">Reference proteome</keyword>
<dbReference type="Pfam" id="PF03724">
    <property type="entry name" value="META"/>
    <property type="match status" value="1"/>
</dbReference>
<accession>A0A3N2D853</accession>
<comment type="caution">
    <text evidence="4">The sequence shown here is derived from an EMBL/GenBank/DDBJ whole genome shotgun (WGS) entry which is preliminary data.</text>
</comment>
<feature type="signal peptide" evidence="2">
    <location>
        <begin position="1"/>
        <end position="36"/>
    </location>
</feature>
<sequence length="162" mass="16036">MTTALHRAARTSIALVAAIVLLAACASGGDSGTADATGDATESGATTDAPATESAEGADPGIAGSWVLADDPAITLEVTETGQVSGSGGCNTYMTTVTRDEATGDLTFGPAASTRMACEQAVMDAEHAYLTRLETVTRGTVDGASLVLGTSDGDELVFTSAG</sequence>
<dbReference type="PANTHER" id="PTHR35535:SF2">
    <property type="entry name" value="DUF306 DOMAIN-CONTAINING PROTEIN"/>
    <property type="match status" value="1"/>
</dbReference>
<evidence type="ECO:0000259" key="3">
    <source>
        <dbReference type="Pfam" id="PF03724"/>
    </source>
</evidence>
<dbReference type="EMBL" id="RKHQ01000001">
    <property type="protein sequence ID" value="ROR95973.1"/>
    <property type="molecule type" value="Genomic_DNA"/>
</dbReference>
<dbReference type="InterPro" id="IPR038670">
    <property type="entry name" value="HslJ-like_sf"/>
</dbReference>
<protein>
    <submittedName>
        <fullName evidence="4">META domain-containing protein</fullName>
    </submittedName>
</protein>
<gene>
    <name evidence="4" type="ORF">EDD28_0542</name>
</gene>
<reference evidence="4 5" key="1">
    <citation type="submission" date="2018-11" db="EMBL/GenBank/DDBJ databases">
        <title>Sequencing the genomes of 1000 actinobacteria strains.</title>
        <authorList>
            <person name="Klenk H.-P."/>
        </authorList>
    </citation>
    <scope>NUCLEOTIDE SEQUENCE [LARGE SCALE GENOMIC DNA]</scope>
    <source>
        <strain evidence="4 5">DSM 13521</strain>
    </source>
</reference>
<evidence type="ECO:0000313" key="5">
    <source>
        <dbReference type="Proteomes" id="UP000275356"/>
    </source>
</evidence>
<dbReference type="Proteomes" id="UP000275356">
    <property type="component" value="Unassembled WGS sequence"/>
</dbReference>
<dbReference type="RefSeq" id="WP_123738210.1">
    <property type="nucleotide sequence ID" value="NZ_RKHQ01000001.1"/>
</dbReference>
<evidence type="ECO:0000256" key="2">
    <source>
        <dbReference type="SAM" id="SignalP"/>
    </source>
</evidence>
<dbReference type="PANTHER" id="PTHR35535">
    <property type="entry name" value="HEAT SHOCK PROTEIN HSLJ"/>
    <property type="match status" value="1"/>
</dbReference>
<feature type="compositionally biased region" description="Low complexity" evidence="1">
    <location>
        <begin position="32"/>
        <end position="49"/>
    </location>
</feature>
<keyword evidence="2" id="KW-0732">Signal</keyword>
<dbReference type="InterPro" id="IPR005184">
    <property type="entry name" value="DUF306_Meta_HslJ"/>
</dbReference>
<feature type="region of interest" description="Disordered" evidence="1">
    <location>
        <begin position="32"/>
        <end position="63"/>
    </location>
</feature>
<feature type="chain" id="PRO_5018293988" evidence="2">
    <location>
        <begin position="37"/>
        <end position="162"/>
    </location>
</feature>
<name>A0A3N2D853_9MICO</name>
<dbReference type="AlphaFoldDB" id="A0A3N2D853"/>
<dbReference type="PROSITE" id="PS51257">
    <property type="entry name" value="PROKAR_LIPOPROTEIN"/>
    <property type="match status" value="1"/>
</dbReference>
<dbReference type="Gene3D" id="2.40.128.270">
    <property type="match status" value="1"/>
</dbReference>